<reference evidence="2 3" key="1">
    <citation type="submission" date="2020-08" db="EMBL/GenBank/DDBJ databases">
        <title>Sequencing the genomes of 1000 actinobacteria strains.</title>
        <authorList>
            <person name="Klenk H.-P."/>
        </authorList>
    </citation>
    <scope>NUCLEOTIDE SEQUENCE [LARGE SCALE GENOMIC DNA]</scope>
    <source>
        <strain evidence="2 3">DSM 44551</strain>
    </source>
</reference>
<dbReference type="InterPro" id="IPR012349">
    <property type="entry name" value="Split_barrel_FMN-bd"/>
</dbReference>
<evidence type="ECO:0000313" key="3">
    <source>
        <dbReference type="Proteomes" id="UP000572635"/>
    </source>
</evidence>
<dbReference type="Gene3D" id="2.30.110.10">
    <property type="entry name" value="Electron Transport, Fmn-binding Protein, Chain A"/>
    <property type="match status" value="1"/>
</dbReference>
<dbReference type="Pfam" id="PF04299">
    <property type="entry name" value="FMN_bind_2"/>
    <property type="match status" value="1"/>
</dbReference>
<dbReference type="PANTHER" id="PTHR35802:SF1">
    <property type="entry name" value="PROTEASE SYNTHASE AND SPORULATION PROTEIN PAI 2"/>
    <property type="match status" value="1"/>
</dbReference>
<dbReference type="PIRSF" id="PIRSF010372">
    <property type="entry name" value="PaiB"/>
    <property type="match status" value="1"/>
</dbReference>
<dbReference type="InterPro" id="IPR007396">
    <property type="entry name" value="TR_PAI2-type"/>
</dbReference>
<keyword evidence="3" id="KW-1185">Reference proteome</keyword>
<proteinExistence type="predicted"/>
<evidence type="ECO:0000256" key="1">
    <source>
        <dbReference type="SAM" id="MobiDB-lite"/>
    </source>
</evidence>
<organism evidence="2 3">
    <name type="scientific">Nocardiopsis composta</name>
    <dbReference type="NCBI Taxonomy" id="157465"/>
    <lineage>
        <taxon>Bacteria</taxon>
        <taxon>Bacillati</taxon>
        <taxon>Actinomycetota</taxon>
        <taxon>Actinomycetes</taxon>
        <taxon>Streptosporangiales</taxon>
        <taxon>Nocardiopsidaceae</taxon>
        <taxon>Nocardiopsis</taxon>
    </lineage>
</organism>
<evidence type="ECO:0000313" key="2">
    <source>
        <dbReference type="EMBL" id="MBB5435607.1"/>
    </source>
</evidence>
<accession>A0A7W8QS40</accession>
<dbReference type="EMBL" id="JACHDB010000002">
    <property type="protein sequence ID" value="MBB5435607.1"/>
    <property type="molecule type" value="Genomic_DNA"/>
</dbReference>
<dbReference type="RefSeq" id="WP_184398528.1">
    <property type="nucleotide sequence ID" value="NZ_BAAAJD010000151.1"/>
</dbReference>
<name>A0A7W8QS40_9ACTN</name>
<dbReference type="SUPFAM" id="SSF50475">
    <property type="entry name" value="FMN-binding split barrel"/>
    <property type="match status" value="1"/>
</dbReference>
<sequence length="226" mass="24816">MYQPREFAGEDAATAYDHIRRHPFGIVVSAPPPSVQATHLPFLLDDEEHPSGLLGHFSRRNRQWRSIEDGDEVLCVFPGPNAYVSPTLYTAEEDVPTWNYTAVHVRGSYARIDGARRLRDLLERTVEVFERGSARPWGTASMPPADLVSLARGVVGFEVRTTGIEGGYKLSQDRLRPDVDAVLSGLAGSGDPGGRAVAAEMRRHGVRGRTAPPSTDPASWPPEEFD</sequence>
<feature type="region of interest" description="Disordered" evidence="1">
    <location>
        <begin position="186"/>
        <end position="226"/>
    </location>
</feature>
<dbReference type="PANTHER" id="PTHR35802">
    <property type="entry name" value="PROTEASE SYNTHASE AND SPORULATION PROTEIN PAI 2"/>
    <property type="match status" value="1"/>
</dbReference>
<comment type="caution">
    <text evidence="2">The sequence shown here is derived from an EMBL/GenBank/DDBJ whole genome shotgun (WGS) entry which is preliminary data.</text>
</comment>
<gene>
    <name evidence="2" type="ORF">HDA36_005755</name>
</gene>
<dbReference type="AlphaFoldDB" id="A0A7W8QS40"/>
<protein>
    <submittedName>
        <fullName evidence="2">Transcriptional regulator</fullName>
    </submittedName>
</protein>
<dbReference type="Proteomes" id="UP000572635">
    <property type="component" value="Unassembled WGS sequence"/>
</dbReference>